<accession>A0A8T1U3Y7</accession>
<protein>
    <submittedName>
        <fullName evidence="1">Uncharacterized protein</fullName>
    </submittedName>
</protein>
<gene>
    <name evidence="1" type="ORF">JG687_00012976</name>
</gene>
<comment type="caution">
    <text evidence="1">The sequence shown here is derived from an EMBL/GenBank/DDBJ whole genome shotgun (WGS) entry which is preliminary data.</text>
</comment>
<name>A0A8T1U3Y7_9STRA</name>
<dbReference type="AlphaFoldDB" id="A0A8T1U3Y7"/>
<evidence type="ECO:0000313" key="1">
    <source>
        <dbReference type="EMBL" id="KAG6952482.1"/>
    </source>
</evidence>
<dbReference type="EMBL" id="JAENGZ010000915">
    <property type="protein sequence ID" value="KAG6952482.1"/>
    <property type="molecule type" value="Genomic_DNA"/>
</dbReference>
<dbReference type="Proteomes" id="UP000688947">
    <property type="component" value="Unassembled WGS sequence"/>
</dbReference>
<proteinExistence type="predicted"/>
<sequence>MIVLLKTIRKGQGSNQNLVLDLGLLDVLDGVTCSPFGAVAKGSIAMEVDARNIHNLTFPHGESVNKTYPIEIVQGRRCGGAAHGETVGRSRQQGNDWICKRCFSAYSYPYRLHGSVSGTIPDLGILVVDLICPFG</sequence>
<reference evidence="1" key="1">
    <citation type="submission" date="2021-01" db="EMBL/GenBank/DDBJ databases">
        <title>Phytophthora aleatoria, a newly-described species from Pinus radiata is distinct from Phytophthora cactorum isolates based on comparative genomics.</title>
        <authorList>
            <person name="Mcdougal R."/>
            <person name="Panda P."/>
            <person name="Williams N."/>
            <person name="Studholme D.J."/>
        </authorList>
    </citation>
    <scope>NUCLEOTIDE SEQUENCE</scope>
    <source>
        <strain evidence="1">NZFS 3830</strain>
    </source>
</reference>
<evidence type="ECO:0000313" key="2">
    <source>
        <dbReference type="Proteomes" id="UP000688947"/>
    </source>
</evidence>
<organism evidence="1 2">
    <name type="scientific">Phytophthora cactorum</name>
    <dbReference type="NCBI Taxonomy" id="29920"/>
    <lineage>
        <taxon>Eukaryota</taxon>
        <taxon>Sar</taxon>
        <taxon>Stramenopiles</taxon>
        <taxon>Oomycota</taxon>
        <taxon>Peronosporomycetes</taxon>
        <taxon>Peronosporales</taxon>
        <taxon>Peronosporaceae</taxon>
        <taxon>Phytophthora</taxon>
    </lineage>
</organism>